<dbReference type="PROSITE" id="PS50102">
    <property type="entry name" value="RRM"/>
    <property type="match status" value="1"/>
</dbReference>
<keyword evidence="5" id="KW-1185">Reference proteome</keyword>
<dbReference type="CDD" id="cd12354">
    <property type="entry name" value="RRM3_TIA1_like"/>
    <property type="match status" value="1"/>
</dbReference>
<gene>
    <name evidence="4" type="ORF">HERILL_LOCUS7895</name>
</gene>
<protein>
    <recommendedName>
        <fullName evidence="3">RRM domain-containing protein</fullName>
    </recommendedName>
</protein>
<evidence type="ECO:0000256" key="2">
    <source>
        <dbReference type="PROSITE-ProRule" id="PRU00176"/>
    </source>
</evidence>
<dbReference type="InterPro" id="IPR012677">
    <property type="entry name" value="Nucleotide-bd_a/b_plait_sf"/>
</dbReference>
<dbReference type="SMART" id="SM00360">
    <property type="entry name" value="RRM"/>
    <property type="match status" value="1"/>
</dbReference>
<sequence length="265" mass="28234">MNGQWLGSRSIRTNWATRKPPATKADLNSKPLTFDEVYNQSSPTNCTVYCGGINGALSGTLTDEILQKTFSPFGTIQEIRVFKDKGYAFVRFSTKEAATHAIVAIHNSEINSQPVKCSWGKESGDPNNAPSIASQALSQAGFPFGAAAAYGQQVAGYWYPPAPTYPAAPAPSTPLQGQFLQGMQGYAYGQFAGYQQGYMGMGVQMPGAWQSVPAQAQLPAAAQQIAQGVGNGLPQATGVVAYPMQQFQVSPQLAEDEWLAPSLLV</sequence>
<dbReference type="FunFam" id="3.30.70.330:FF:000317">
    <property type="entry name" value="Rox8, isoform B"/>
    <property type="match status" value="1"/>
</dbReference>
<accession>A0A7R8US26</accession>
<organism evidence="4 5">
    <name type="scientific">Hermetia illucens</name>
    <name type="common">Black soldier fly</name>
    <dbReference type="NCBI Taxonomy" id="343691"/>
    <lineage>
        <taxon>Eukaryota</taxon>
        <taxon>Metazoa</taxon>
        <taxon>Ecdysozoa</taxon>
        <taxon>Arthropoda</taxon>
        <taxon>Hexapoda</taxon>
        <taxon>Insecta</taxon>
        <taxon>Pterygota</taxon>
        <taxon>Neoptera</taxon>
        <taxon>Endopterygota</taxon>
        <taxon>Diptera</taxon>
        <taxon>Brachycera</taxon>
        <taxon>Stratiomyomorpha</taxon>
        <taxon>Stratiomyidae</taxon>
        <taxon>Hermetiinae</taxon>
        <taxon>Hermetia</taxon>
    </lineage>
</organism>
<keyword evidence="1 2" id="KW-0694">RNA-binding</keyword>
<dbReference type="Proteomes" id="UP000594454">
    <property type="component" value="Chromosome 3"/>
</dbReference>
<evidence type="ECO:0000313" key="4">
    <source>
        <dbReference type="EMBL" id="CAD7085028.1"/>
    </source>
</evidence>
<dbReference type="OrthoDB" id="439808at2759"/>
<dbReference type="Gene3D" id="3.30.70.330">
    <property type="match status" value="1"/>
</dbReference>
<reference evidence="4 5" key="1">
    <citation type="submission" date="2020-11" db="EMBL/GenBank/DDBJ databases">
        <authorList>
            <person name="Wallbank WR R."/>
            <person name="Pardo Diaz C."/>
            <person name="Kozak K."/>
            <person name="Martin S."/>
            <person name="Jiggins C."/>
            <person name="Moest M."/>
            <person name="Warren A I."/>
            <person name="Generalovic N T."/>
            <person name="Byers J.R.P. K."/>
            <person name="Montejo-Kovacevich G."/>
            <person name="Yen C E."/>
        </authorList>
    </citation>
    <scope>NUCLEOTIDE SEQUENCE [LARGE SCALE GENOMIC DNA]</scope>
</reference>
<evidence type="ECO:0000313" key="5">
    <source>
        <dbReference type="Proteomes" id="UP000594454"/>
    </source>
</evidence>
<dbReference type="InterPro" id="IPR035979">
    <property type="entry name" value="RBD_domain_sf"/>
</dbReference>
<dbReference type="EMBL" id="LR899011">
    <property type="protein sequence ID" value="CAD7085028.1"/>
    <property type="molecule type" value="Genomic_DNA"/>
</dbReference>
<dbReference type="InterPro" id="IPR000504">
    <property type="entry name" value="RRM_dom"/>
</dbReference>
<dbReference type="Pfam" id="PF00076">
    <property type="entry name" value="RRM_1"/>
    <property type="match status" value="1"/>
</dbReference>
<name>A0A7R8US26_HERIL</name>
<dbReference type="InParanoid" id="A0A7R8US26"/>
<dbReference type="SUPFAM" id="SSF54928">
    <property type="entry name" value="RNA-binding domain, RBD"/>
    <property type="match status" value="1"/>
</dbReference>
<dbReference type="AlphaFoldDB" id="A0A7R8US26"/>
<evidence type="ECO:0000259" key="3">
    <source>
        <dbReference type="PROSITE" id="PS50102"/>
    </source>
</evidence>
<dbReference type="GO" id="GO:0003723">
    <property type="term" value="F:RNA binding"/>
    <property type="evidence" value="ECO:0007669"/>
    <property type="project" value="UniProtKB-UniRule"/>
</dbReference>
<proteinExistence type="predicted"/>
<evidence type="ECO:0000256" key="1">
    <source>
        <dbReference type="ARBA" id="ARBA00022884"/>
    </source>
</evidence>
<feature type="domain" description="RRM" evidence="3">
    <location>
        <begin position="46"/>
        <end position="122"/>
    </location>
</feature>
<dbReference type="PANTHER" id="PTHR10352">
    <property type="entry name" value="EUKARYOTIC TRANSLATION INITIATION FACTOR 3 SUBUNIT G"/>
    <property type="match status" value="1"/>
</dbReference>